<dbReference type="Proteomes" id="UP001203410">
    <property type="component" value="Unassembled WGS sequence"/>
</dbReference>
<reference evidence="1 2" key="1">
    <citation type="submission" date="2022-05" db="EMBL/GenBank/DDBJ databases">
        <authorList>
            <person name="Jo J.-H."/>
            <person name="Im W.-T."/>
        </authorList>
    </citation>
    <scope>NUCLEOTIDE SEQUENCE [LARGE SCALE GENOMIC DNA]</scope>
    <source>
        <strain evidence="1 2">NSE70-1</strain>
    </source>
</reference>
<accession>A0ABT0RQT6</accession>
<dbReference type="InterPro" id="IPR008792">
    <property type="entry name" value="PQQD"/>
</dbReference>
<sequence length="88" mass="9350">MTTVVKRSGTFTETEIDDEIVVMHLGTGEFYSLAGTAATIWRLIDGTRSRSDLAIELSGHFASQGADIGFDVDAFLGQLAAVGLVDVD</sequence>
<organism evidence="1 2">
    <name type="scientific">Sphingomonas caseinilyticus</name>
    <dbReference type="NCBI Taxonomy" id="2908205"/>
    <lineage>
        <taxon>Bacteria</taxon>
        <taxon>Pseudomonadati</taxon>
        <taxon>Pseudomonadota</taxon>
        <taxon>Alphaproteobacteria</taxon>
        <taxon>Sphingomonadales</taxon>
        <taxon>Sphingomonadaceae</taxon>
        <taxon>Sphingomonas</taxon>
    </lineage>
</organism>
<gene>
    <name evidence="1" type="ORF">LZ496_01075</name>
</gene>
<dbReference type="Pfam" id="PF05402">
    <property type="entry name" value="PqqD"/>
    <property type="match status" value="1"/>
</dbReference>
<evidence type="ECO:0000313" key="2">
    <source>
        <dbReference type="Proteomes" id="UP001203410"/>
    </source>
</evidence>
<protein>
    <submittedName>
        <fullName evidence="1">PqqD family protein</fullName>
    </submittedName>
</protein>
<dbReference type="InterPro" id="IPR041881">
    <property type="entry name" value="PqqD_sf"/>
</dbReference>
<evidence type="ECO:0000313" key="1">
    <source>
        <dbReference type="EMBL" id="MCL6697383.1"/>
    </source>
</evidence>
<comment type="caution">
    <text evidence="1">The sequence shown here is derived from an EMBL/GenBank/DDBJ whole genome shotgun (WGS) entry which is preliminary data.</text>
</comment>
<dbReference type="RefSeq" id="WP_249902757.1">
    <property type="nucleotide sequence ID" value="NZ_JAMGBA010000001.1"/>
</dbReference>
<keyword evidence="2" id="KW-1185">Reference proteome</keyword>
<proteinExistence type="predicted"/>
<dbReference type="Gene3D" id="1.10.10.1150">
    <property type="entry name" value="Coenzyme PQQ synthesis protein D (PqqD)"/>
    <property type="match status" value="1"/>
</dbReference>
<name>A0ABT0RQT6_9SPHN</name>
<dbReference type="EMBL" id="JAMGBA010000001">
    <property type="protein sequence ID" value="MCL6697383.1"/>
    <property type="molecule type" value="Genomic_DNA"/>
</dbReference>